<dbReference type="InterPro" id="IPR006675">
    <property type="entry name" value="HDIG_dom"/>
</dbReference>
<dbReference type="PANTHER" id="PTHR36442">
    <property type="entry name" value="CYCLIC-DI-AMP PHOSPHODIESTERASE PGPH"/>
    <property type="match status" value="1"/>
</dbReference>
<evidence type="ECO:0000313" key="3">
    <source>
        <dbReference type="EMBL" id="TCL65294.1"/>
    </source>
</evidence>
<evidence type="ECO:0000313" key="4">
    <source>
        <dbReference type="Proteomes" id="UP000295008"/>
    </source>
</evidence>
<feature type="transmembrane region" description="Helical" evidence="1">
    <location>
        <begin position="301"/>
        <end position="321"/>
    </location>
</feature>
<evidence type="ECO:0000256" key="1">
    <source>
        <dbReference type="SAM" id="Phobius"/>
    </source>
</evidence>
<dbReference type="Proteomes" id="UP000295008">
    <property type="component" value="Unassembled WGS sequence"/>
</dbReference>
<dbReference type="Pfam" id="PF01966">
    <property type="entry name" value="HD"/>
    <property type="match status" value="1"/>
</dbReference>
<organism evidence="3 4">
    <name type="scientific">Hydrogenispora ethanolica</name>
    <dbReference type="NCBI Taxonomy" id="1082276"/>
    <lineage>
        <taxon>Bacteria</taxon>
        <taxon>Bacillati</taxon>
        <taxon>Bacillota</taxon>
        <taxon>Hydrogenispora</taxon>
    </lineage>
</organism>
<feature type="transmembrane region" description="Helical" evidence="1">
    <location>
        <begin position="41"/>
        <end position="60"/>
    </location>
</feature>
<dbReference type="OrthoDB" id="9806952at2"/>
<dbReference type="InterPro" id="IPR006674">
    <property type="entry name" value="HD_domain"/>
</dbReference>
<dbReference type="NCBIfam" id="TIGR00277">
    <property type="entry name" value="HDIG"/>
    <property type="match status" value="1"/>
</dbReference>
<dbReference type="Pfam" id="PF07697">
    <property type="entry name" value="7TMR-HDED"/>
    <property type="match status" value="1"/>
</dbReference>
<dbReference type="InterPro" id="IPR011624">
    <property type="entry name" value="Metal-dep_PHydrolase_7TM_extra"/>
</dbReference>
<proteinExistence type="predicted"/>
<keyword evidence="4" id="KW-1185">Reference proteome</keyword>
<reference evidence="3 4" key="1">
    <citation type="submission" date="2019-03" db="EMBL/GenBank/DDBJ databases">
        <title>Genomic Encyclopedia of Type Strains, Phase IV (KMG-IV): sequencing the most valuable type-strain genomes for metagenomic binning, comparative biology and taxonomic classification.</title>
        <authorList>
            <person name="Goeker M."/>
        </authorList>
    </citation>
    <scope>NUCLEOTIDE SEQUENCE [LARGE SCALE GENOMIC DNA]</scope>
    <source>
        <strain evidence="3 4">LX-B</strain>
    </source>
</reference>
<accession>A0A4R1RGY4</accession>
<feature type="transmembrane region" description="Helical" evidence="1">
    <location>
        <begin position="430"/>
        <end position="450"/>
    </location>
</feature>
<dbReference type="Gene3D" id="1.10.3210.10">
    <property type="entry name" value="Hypothetical protein af1432"/>
    <property type="match status" value="1"/>
</dbReference>
<protein>
    <recommendedName>
        <fullName evidence="2">HD/PDEase domain-containing protein</fullName>
    </recommendedName>
</protein>
<feature type="transmembrane region" description="Helical" evidence="1">
    <location>
        <begin position="361"/>
        <end position="394"/>
    </location>
</feature>
<dbReference type="SUPFAM" id="SSF109604">
    <property type="entry name" value="HD-domain/PDEase-like"/>
    <property type="match status" value="1"/>
</dbReference>
<dbReference type="InterPro" id="IPR011621">
    <property type="entry name" value="Metal-dep_PHydrolase_7TM_intra"/>
</dbReference>
<feature type="transmembrane region" description="Helical" evidence="1">
    <location>
        <begin position="456"/>
        <end position="478"/>
    </location>
</feature>
<sequence>MEHNDSQGLTPKKVRGNETAAPLEVLAKMAGVMKTPSVREGLLVVVCFLLLITLLQINLFPRALDLKIGQVSKEEIVAPKDVVDFEATKLARADAWERAVEIAKQDPAYYQIDNSVGNDAAYKLNRFFELIDQERQRAESSARPGVADSVAQLIARLTKFVYQSPSRDLVRNLLALSDDAYQTVKEKSHQVLQDLEANQMIGENDLAKVRTSLAPLLEKQAVSRTVLPVLAQLLEVAIRPNLVLDQAKIARLQERVNREVPEVVHRQNETLIAKNQVITENDLRMLKELHLITDESNRIRVFLSLSFFLILLIILGLVYIMQFHPALFKQERLLYLMLLLLVMVVGLIKVLSLADNTSLPYLAPVSFATMLVSVLVTPQLALAMTAILSLFGGIIVELNLALTVFYFVSGVVSVLAVFNFRRQRDLVRSGLVLMGVNAATAIALNLLFRSSFNVEIVLFAVANGILSAVLAIGSLPFIEHLFKLTSAIRLLELSNPGHPLLRRLQIEAPGTYYHSVMVGNLAEAAAEGIGADALWVRVGSYYHDIGKIKRPYFFVENQFGQENPHEKLNPTLSTLIITYHVKEGAEIAREHGLPDKLIEIIEQHHGTDLVRYFYKRATESVQGEREALMEEDFRYEGPKPQSKEAALVMLADSVEAAVRSLAKPSPAKVESLIQKIIRERLDDGQFDECDLTLKDLNNVKNSFLKVFGGLFHSRVEYPETVLKEIERKKSGADFSK</sequence>
<dbReference type="AlphaFoldDB" id="A0A4R1RGY4"/>
<evidence type="ECO:0000259" key="2">
    <source>
        <dbReference type="SMART" id="SM00471"/>
    </source>
</evidence>
<name>A0A4R1RGY4_HYDET</name>
<dbReference type="Pfam" id="PF07698">
    <property type="entry name" value="7TM-7TMR_HD"/>
    <property type="match status" value="1"/>
</dbReference>
<keyword evidence="1" id="KW-1133">Transmembrane helix</keyword>
<feature type="domain" description="HD/PDEase" evidence="2">
    <location>
        <begin position="507"/>
        <end position="666"/>
    </location>
</feature>
<dbReference type="SMART" id="SM00471">
    <property type="entry name" value="HDc"/>
    <property type="match status" value="1"/>
</dbReference>
<gene>
    <name evidence="3" type="ORF">EDC14_101742</name>
</gene>
<feature type="transmembrane region" description="Helical" evidence="1">
    <location>
        <begin position="333"/>
        <end position="354"/>
    </location>
</feature>
<keyword evidence="1" id="KW-0812">Transmembrane</keyword>
<dbReference type="RefSeq" id="WP_132014968.1">
    <property type="nucleotide sequence ID" value="NZ_SLUN01000017.1"/>
</dbReference>
<comment type="caution">
    <text evidence="3">The sequence shown here is derived from an EMBL/GenBank/DDBJ whole genome shotgun (WGS) entry which is preliminary data.</text>
</comment>
<dbReference type="InterPro" id="IPR052722">
    <property type="entry name" value="PgpH_phosphodiesterase"/>
</dbReference>
<dbReference type="CDD" id="cd00077">
    <property type="entry name" value="HDc"/>
    <property type="match status" value="1"/>
</dbReference>
<feature type="transmembrane region" description="Helical" evidence="1">
    <location>
        <begin position="400"/>
        <end position="418"/>
    </location>
</feature>
<keyword evidence="1" id="KW-0472">Membrane</keyword>
<dbReference type="InterPro" id="IPR003607">
    <property type="entry name" value="HD/PDEase_dom"/>
</dbReference>
<dbReference type="EMBL" id="SLUN01000017">
    <property type="protein sequence ID" value="TCL65294.1"/>
    <property type="molecule type" value="Genomic_DNA"/>
</dbReference>
<dbReference type="PANTHER" id="PTHR36442:SF1">
    <property type="entry name" value="CYCLIC-DI-AMP PHOSPHODIESTERASE PGPH"/>
    <property type="match status" value="1"/>
</dbReference>